<feature type="binding site" evidence="9">
    <location>
        <position position="163"/>
    </location>
    <ligand>
        <name>Mg(2+)</name>
        <dbReference type="ChEBI" id="CHEBI:18420"/>
        <label>1</label>
    </ligand>
</feature>
<evidence type="ECO:0000313" key="13">
    <source>
        <dbReference type="Proteomes" id="UP000234881"/>
    </source>
</evidence>
<feature type="domain" description="Nudix hydrolase" evidence="11">
    <location>
        <begin position="52"/>
        <end position="192"/>
    </location>
</feature>
<dbReference type="GO" id="GO:0019693">
    <property type="term" value="P:ribose phosphate metabolic process"/>
    <property type="evidence" value="ECO:0007669"/>
    <property type="project" value="TreeGrafter"/>
</dbReference>
<dbReference type="CDD" id="cd24157">
    <property type="entry name" value="NUDIX_GDPMK"/>
    <property type="match status" value="1"/>
</dbReference>
<proteinExistence type="inferred from homology"/>
<evidence type="ECO:0000256" key="5">
    <source>
        <dbReference type="ARBA" id="ARBA00016377"/>
    </source>
</evidence>
<evidence type="ECO:0000256" key="6">
    <source>
        <dbReference type="ARBA" id="ARBA00022801"/>
    </source>
</evidence>
<comment type="caution">
    <text evidence="12">The sequence shown here is derived from an EMBL/GenBank/DDBJ whole genome shotgun (WGS) entry which is preliminary data.</text>
</comment>
<dbReference type="OrthoDB" id="5292471at2"/>
<comment type="cofactor">
    <cofactor evidence="2 9">
        <name>Mg(2+)</name>
        <dbReference type="ChEBI" id="CHEBI:18420"/>
    </cofactor>
</comment>
<dbReference type="InterPro" id="IPR015797">
    <property type="entry name" value="NUDIX_hydrolase-like_dom_sf"/>
</dbReference>
<dbReference type="PROSITE" id="PS51462">
    <property type="entry name" value="NUDIX"/>
    <property type="match status" value="1"/>
</dbReference>
<dbReference type="PROSITE" id="PS00893">
    <property type="entry name" value="NUDIX_BOX"/>
    <property type="match status" value="1"/>
</dbReference>
<dbReference type="GO" id="GO:0006753">
    <property type="term" value="P:nucleoside phosphate metabolic process"/>
    <property type="evidence" value="ECO:0007669"/>
    <property type="project" value="TreeGrafter"/>
</dbReference>
<dbReference type="PANTHER" id="PTHR11839">
    <property type="entry name" value="UDP/ADP-SUGAR PYROPHOSPHATASE"/>
    <property type="match status" value="1"/>
</dbReference>
<gene>
    <name evidence="12" type="ORF">C0081_21610</name>
</gene>
<evidence type="ECO:0000256" key="1">
    <source>
        <dbReference type="ARBA" id="ARBA00000847"/>
    </source>
</evidence>
<dbReference type="AlphaFoldDB" id="A0A2N5XK76"/>
<comment type="similarity">
    <text evidence="3">Belongs to the Nudix hydrolase family. NudK subfamily.</text>
</comment>
<dbReference type="InterPro" id="IPR020084">
    <property type="entry name" value="NUDIX_hydrolase_CS"/>
</dbReference>
<sequence length="205" mass="23149">MSDRFLPKRDHVDAKLTHCEVKYRGFVKLSECQLEYTHSDGERRVMTREIHDHGHAICVLPVDRDRHVALLVRQLRAGLVANKEPDPMLLEVAAGLIDEGESAEGAALREAEEELGFRINELQFVSSFYASPGILTEKVHGFLASYTLDDRVHEGGGLDHEDEDIIVEEIALDELGEAVLEGRLRDSKTILLIQYLMLAEPELFF</sequence>
<keyword evidence="6" id="KW-0378">Hydrolase</keyword>
<feature type="binding site" evidence="9">
    <location>
        <position position="114"/>
    </location>
    <ligand>
        <name>Mg(2+)</name>
        <dbReference type="ChEBI" id="CHEBI:18420"/>
        <label>1</label>
    </ligand>
</feature>
<keyword evidence="13" id="KW-1185">Reference proteome</keyword>
<evidence type="ECO:0000256" key="2">
    <source>
        <dbReference type="ARBA" id="ARBA00001946"/>
    </source>
</evidence>
<keyword evidence="9" id="KW-0479">Metal-binding</keyword>
<reference evidence="12 13" key="1">
    <citation type="submission" date="2018-01" db="EMBL/GenBank/DDBJ databases">
        <title>The draft genome sequence of Cohaesibacter sp. H1304.</title>
        <authorList>
            <person name="Wang N.-N."/>
            <person name="Du Z.-J."/>
        </authorList>
    </citation>
    <scope>NUCLEOTIDE SEQUENCE [LARGE SCALE GENOMIC DNA]</scope>
    <source>
        <strain evidence="12 13">H1304</strain>
    </source>
</reference>
<dbReference type="Gene3D" id="3.90.79.10">
    <property type="entry name" value="Nucleoside Triphosphate Pyrophosphohydrolase"/>
    <property type="match status" value="1"/>
</dbReference>
<evidence type="ECO:0000256" key="8">
    <source>
        <dbReference type="ARBA" id="ARBA00032272"/>
    </source>
</evidence>
<comment type="subunit">
    <text evidence="4">Homodimer.</text>
</comment>
<dbReference type="InterPro" id="IPR000086">
    <property type="entry name" value="NUDIX_hydrolase_dom"/>
</dbReference>
<evidence type="ECO:0000313" key="12">
    <source>
        <dbReference type="EMBL" id="PLW74911.1"/>
    </source>
</evidence>
<feature type="short sequence motif" description="Nudix box" evidence="10">
    <location>
        <begin position="95"/>
        <end position="117"/>
    </location>
</feature>
<dbReference type="GO" id="GO:0016818">
    <property type="term" value="F:hydrolase activity, acting on acid anhydrides, in phosphorus-containing anhydrides"/>
    <property type="evidence" value="ECO:0007669"/>
    <property type="project" value="InterPro"/>
</dbReference>
<dbReference type="Proteomes" id="UP000234881">
    <property type="component" value="Unassembled WGS sequence"/>
</dbReference>
<dbReference type="InterPro" id="IPR004385">
    <property type="entry name" value="NDP_pyrophosphatase"/>
</dbReference>
<dbReference type="RefSeq" id="WP_101535810.1">
    <property type="nucleotide sequence ID" value="NZ_JBFHIU010000004.1"/>
</dbReference>
<dbReference type="SUPFAM" id="SSF55811">
    <property type="entry name" value="Nudix"/>
    <property type="match status" value="1"/>
</dbReference>
<feature type="binding site" evidence="9">
    <location>
        <position position="110"/>
    </location>
    <ligand>
        <name>Mg(2+)</name>
        <dbReference type="ChEBI" id="CHEBI:18420"/>
        <label>1</label>
    </ligand>
</feature>
<dbReference type="EMBL" id="PKUQ01000055">
    <property type="protein sequence ID" value="PLW74911.1"/>
    <property type="molecule type" value="Genomic_DNA"/>
</dbReference>
<evidence type="ECO:0000259" key="11">
    <source>
        <dbReference type="PROSITE" id="PS51462"/>
    </source>
</evidence>
<dbReference type="GO" id="GO:0046872">
    <property type="term" value="F:metal ion binding"/>
    <property type="evidence" value="ECO:0007669"/>
    <property type="project" value="UniProtKB-KW"/>
</dbReference>
<keyword evidence="9" id="KW-0460">Magnesium</keyword>
<evidence type="ECO:0000256" key="10">
    <source>
        <dbReference type="PIRSR" id="PIRSR604385-3"/>
    </source>
</evidence>
<accession>A0A2N5XK76</accession>
<evidence type="ECO:0000256" key="9">
    <source>
        <dbReference type="PIRSR" id="PIRSR604385-2"/>
    </source>
</evidence>
<dbReference type="Pfam" id="PF00293">
    <property type="entry name" value="NUDIX"/>
    <property type="match status" value="1"/>
</dbReference>
<dbReference type="PANTHER" id="PTHR11839:SF18">
    <property type="entry name" value="NUDIX HYDROLASE DOMAIN-CONTAINING PROTEIN"/>
    <property type="match status" value="1"/>
</dbReference>
<comment type="catalytic activity">
    <reaction evidence="1">
        <text>GDP-alpha-D-mannose + H2O = alpha-D-mannose 1-phosphate + GMP + 2 H(+)</text>
        <dbReference type="Rhea" id="RHEA:27978"/>
        <dbReference type="ChEBI" id="CHEBI:15377"/>
        <dbReference type="ChEBI" id="CHEBI:15378"/>
        <dbReference type="ChEBI" id="CHEBI:57527"/>
        <dbReference type="ChEBI" id="CHEBI:58115"/>
        <dbReference type="ChEBI" id="CHEBI:58409"/>
    </reaction>
</comment>
<dbReference type="GO" id="GO:0005829">
    <property type="term" value="C:cytosol"/>
    <property type="evidence" value="ECO:0007669"/>
    <property type="project" value="TreeGrafter"/>
</dbReference>
<organism evidence="12 13">
    <name type="scientific">Cohaesibacter celericrescens</name>
    <dbReference type="NCBI Taxonomy" id="2067669"/>
    <lineage>
        <taxon>Bacteria</taxon>
        <taxon>Pseudomonadati</taxon>
        <taxon>Pseudomonadota</taxon>
        <taxon>Alphaproteobacteria</taxon>
        <taxon>Hyphomicrobiales</taxon>
        <taxon>Cohaesibacteraceae</taxon>
    </lineage>
</organism>
<evidence type="ECO:0000256" key="4">
    <source>
        <dbReference type="ARBA" id="ARBA00011738"/>
    </source>
</evidence>
<name>A0A2N5XK76_9HYPH</name>
<dbReference type="NCBIfam" id="TIGR00052">
    <property type="entry name" value="nudix-type nucleoside diphosphatase, YffH/AdpP family"/>
    <property type="match status" value="1"/>
</dbReference>
<feature type="binding site" evidence="9">
    <location>
        <position position="94"/>
    </location>
    <ligand>
        <name>Mg(2+)</name>
        <dbReference type="ChEBI" id="CHEBI:18420"/>
        <label>1</label>
    </ligand>
</feature>
<protein>
    <recommendedName>
        <fullName evidence="5">GDP-mannose pyrophosphatase</fullName>
    </recommendedName>
    <alternativeName>
        <fullName evidence="7">GDP-mannose hydrolase</fullName>
    </alternativeName>
    <alternativeName>
        <fullName evidence="8">GDPMK</fullName>
    </alternativeName>
</protein>
<evidence type="ECO:0000256" key="7">
    <source>
        <dbReference type="ARBA" id="ARBA00032162"/>
    </source>
</evidence>
<evidence type="ECO:0000256" key="3">
    <source>
        <dbReference type="ARBA" id="ARBA00007275"/>
    </source>
</evidence>